<evidence type="ECO:0000256" key="3">
    <source>
        <dbReference type="ARBA" id="ARBA00023157"/>
    </source>
</evidence>
<sequence length="288" mass="32115">MLLVLFPDTFLSLHLLLLLLMQGVSRAIKITKLEVPKSVAVGDSGVLKCEWVDEGDHVYTLKWYQGIDEFYRWTPLETPEIKTFPIEHFTVDPRASRRGHVFIQNVTVNAGGSYRCEVSGEAPYFKTSFGTGYMTVVDLPDSVPSINTKDREPYKLHQEVVITCTSRDAQPAPTLSFYLNQQPWEGEEQVVVNSSSGLQTAIKTIRIEVLPSLAEGGVLQVKCVAAHPDLYWESNERNFSVDLPEFYHHRPPSSASQGVLPYSGETSSCCCSLVLITLTVFTAGVLLR</sequence>
<keyword evidence="7" id="KW-1185">Reference proteome</keyword>
<dbReference type="InterPro" id="IPR013106">
    <property type="entry name" value="Ig_V-set"/>
</dbReference>
<gene>
    <name evidence="6" type="ORF">Pcinc_043270</name>
</gene>
<accession>A0AAE1BFX5</accession>
<evidence type="ECO:0000256" key="2">
    <source>
        <dbReference type="ARBA" id="ARBA00022989"/>
    </source>
</evidence>
<evidence type="ECO:0000256" key="1">
    <source>
        <dbReference type="ARBA" id="ARBA00022692"/>
    </source>
</evidence>
<feature type="domain" description="Ig-like" evidence="5">
    <location>
        <begin position="28"/>
        <end position="128"/>
    </location>
</feature>
<dbReference type="Proteomes" id="UP001286313">
    <property type="component" value="Unassembled WGS sequence"/>
</dbReference>
<keyword evidence="2" id="KW-0472">Membrane</keyword>
<dbReference type="InterPro" id="IPR013162">
    <property type="entry name" value="CD80_C2-set"/>
</dbReference>
<dbReference type="InterPro" id="IPR036179">
    <property type="entry name" value="Ig-like_dom_sf"/>
</dbReference>
<dbReference type="Gene3D" id="2.60.40.10">
    <property type="entry name" value="Immunoglobulins"/>
    <property type="match status" value="2"/>
</dbReference>
<dbReference type="AlphaFoldDB" id="A0AAE1BFX5"/>
<evidence type="ECO:0000313" key="7">
    <source>
        <dbReference type="Proteomes" id="UP001286313"/>
    </source>
</evidence>
<organism evidence="6 7">
    <name type="scientific">Petrolisthes cinctipes</name>
    <name type="common">Flat porcelain crab</name>
    <dbReference type="NCBI Taxonomy" id="88211"/>
    <lineage>
        <taxon>Eukaryota</taxon>
        <taxon>Metazoa</taxon>
        <taxon>Ecdysozoa</taxon>
        <taxon>Arthropoda</taxon>
        <taxon>Crustacea</taxon>
        <taxon>Multicrustacea</taxon>
        <taxon>Malacostraca</taxon>
        <taxon>Eumalacostraca</taxon>
        <taxon>Eucarida</taxon>
        <taxon>Decapoda</taxon>
        <taxon>Pleocyemata</taxon>
        <taxon>Anomura</taxon>
        <taxon>Galatheoidea</taxon>
        <taxon>Porcellanidae</taxon>
        <taxon>Petrolisthes</taxon>
    </lineage>
</organism>
<evidence type="ECO:0000256" key="4">
    <source>
        <dbReference type="SAM" id="SignalP"/>
    </source>
</evidence>
<dbReference type="SUPFAM" id="SSF48726">
    <property type="entry name" value="Immunoglobulin"/>
    <property type="match status" value="2"/>
</dbReference>
<keyword evidence="3" id="KW-1015">Disulfide bond</keyword>
<dbReference type="InterPro" id="IPR007110">
    <property type="entry name" value="Ig-like_dom"/>
</dbReference>
<dbReference type="EMBL" id="JAWQEG010008594">
    <property type="protein sequence ID" value="KAK3849996.1"/>
    <property type="molecule type" value="Genomic_DNA"/>
</dbReference>
<protein>
    <recommendedName>
        <fullName evidence="5">Ig-like domain-containing protein</fullName>
    </recommendedName>
</protein>
<feature type="signal peptide" evidence="4">
    <location>
        <begin position="1"/>
        <end position="27"/>
    </location>
</feature>
<evidence type="ECO:0000259" key="5">
    <source>
        <dbReference type="PROSITE" id="PS50835"/>
    </source>
</evidence>
<keyword evidence="1" id="KW-0812">Transmembrane</keyword>
<dbReference type="PANTHER" id="PTHR21261:SF15">
    <property type="entry name" value="BEATEN PATH IIIA, ISOFORM D-RELATED"/>
    <property type="match status" value="1"/>
</dbReference>
<feature type="chain" id="PRO_5042008003" description="Ig-like domain-containing protein" evidence="4">
    <location>
        <begin position="28"/>
        <end position="288"/>
    </location>
</feature>
<dbReference type="Pfam" id="PF08205">
    <property type="entry name" value="C2-set_2"/>
    <property type="match status" value="1"/>
</dbReference>
<evidence type="ECO:0000313" key="6">
    <source>
        <dbReference type="EMBL" id="KAK3849996.1"/>
    </source>
</evidence>
<keyword evidence="2" id="KW-1133">Transmembrane helix</keyword>
<dbReference type="InterPro" id="IPR013783">
    <property type="entry name" value="Ig-like_fold"/>
</dbReference>
<dbReference type="Pfam" id="PF07686">
    <property type="entry name" value="V-set"/>
    <property type="match status" value="1"/>
</dbReference>
<dbReference type="PANTHER" id="PTHR21261">
    <property type="entry name" value="BEAT PROTEIN"/>
    <property type="match status" value="1"/>
</dbReference>
<keyword evidence="4" id="KW-0732">Signal</keyword>
<dbReference type="PROSITE" id="PS50835">
    <property type="entry name" value="IG_LIKE"/>
    <property type="match status" value="1"/>
</dbReference>
<proteinExistence type="predicted"/>
<reference evidence="6" key="1">
    <citation type="submission" date="2023-10" db="EMBL/GenBank/DDBJ databases">
        <title>Genome assemblies of two species of porcelain crab, Petrolisthes cinctipes and Petrolisthes manimaculis (Anomura: Porcellanidae).</title>
        <authorList>
            <person name="Angst P."/>
        </authorList>
    </citation>
    <scope>NUCLEOTIDE SEQUENCE</scope>
    <source>
        <strain evidence="6">PB745_01</strain>
        <tissue evidence="6">Gill</tissue>
    </source>
</reference>
<name>A0AAE1BFX5_PETCI</name>
<comment type="caution">
    <text evidence="6">The sequence shown here is derived from an EMBL/GenBank/DDBJ whole genome shotgun (WGS) entry which is preliminary data.</text>
</comment>